<protein>
    <submittedName>
        <fullName evidence="1">Uncharacterized protein</fullName>
    </submittedName>
</protein>
<accession>A0A0F9V5F8</accession>
<name>A0A0F9V5F8_9ZZZZ</name>
<dbReference type="AlphaFoldDB" id="A0A0F9V5F8"/>
<evidence type="ECO:0000313" key="1">
    <source>
        <dbReference type="EMBL" id="KKN61123.1"/>
    </source>
</evidence>
<organism evidence="1">
    <name type="scientific">marine sediment metagenome</name>
    <dbReference type="NCBI Taxonomy" id="412755"/>
    <lineage>
        <taxon>unclassified sequences</taxon>
        <taxon>metagenomes</taxon>
        <taxon>ecological metagenomes</taxon>
    </lineage>
</organism>
<reference evidence="1" key="1">
    <citation type="journal article" date="2015" name="Nature">
        <title>Complex archaea that bridge the gap between prokaryotes and eukaryotes.</title>
        <authorList>
            <person name="Spang A."/>
            <person name="Saw J.H."/>
            <person name="Jorgensen S.L."/>
            <person name="Zaremba-Niedzwiedzka K."/>
            <person name="Martijn J."/>
            <person name="Lind A.E."/>
            <person name="van Eijk R."/>
            <person name="Schleper C."/>
            <person name="Guy L."/>
            <person name="Ettema T.J."/>
        </authorList>
    </citation>
    <scope>NUCLEOTIDE SEQUENCE</scope>
</reference>
<gene>
    <name evidence="1" type="ORF">LCGC14_0525060</name>
</gene>
<dbReference type="EMBL" id="LAZR01000670">
    <property type="protein sequence ID" value="KKN61123.1"/>
    <property type="molecule type" value="Genomic_DNA"/>
</dbReference>
<sequence length="100" mass="10604">MTCSPLSPPIEVAINIRRSDVPPHPARLTFGPLALNASRRPVGGGVIGDFGGLQEEVLGLFEFGKFGIEPFQQGEHPLFAVGDLRGDHCSGISDPVDLVL</sequence>
<comment type="caution">
    <text evidence="1">The sequence shown here is derived from an EMBL/GenBank/DDBJ whole genome shotgun (WGS) entry which is preliminary data.</text>
</comment>
<proteinExistence type="predicted"/>